<sequence length="655" mass="70832">MEGLGNSKATGIAAGREIVRMQRLGVLRVGSRANKLLRYLVRCEVTGTPVKAYAIAVDVLGRSRDFDPSTDSIVRVEIGRLRKLLDAYFDGQGADAALSMRIPVGQNTLVFARRATTGSTQAQVAPAQPATDGPLVGYRWPAPDARVASPAQRDALSAARAAQARLPVDQSARKLWPVLTVIVATAVLVGAIAGILWQMSQQFSEPLSSARAQSKPLDMPVVRVEALRNDLPAALPEDLRDGLGGLLHADLVRALSAFRTLRVQDRAPSFGFALTPIADYVLTPVLRRTGGGLALDLTLTSTLEGVVIWSGRESLPVFVEESFGRDFGPPVARDIWQARLETIVRRSAVAIAAPTGFVARDVLRRAQAREAAGTPQAAVETAYTCTLRWHAFDETKEAAQAARVRFCLNRFLRETPQEARIWASWSMMRFLDWTRSGATRDDGLLADALAAADRAVWLDPSDAVAEEYRGSILMALGREDEALRSYTTAMRLNPATPDMIVVSGWYLAERGDWQAGIDLVNQAMALSASPPGWYRIPLALDAFRRGEDAQALEQAQLMLSARDERGRVIAAAALRRMGDLEGAEQQLRQLDAGDAVAALRRLQAVFASEQILGDLAVALGLARDVLDAFDATPARGTQEPAEQDGAQEAVEAVSD</sequence>
<dbReference type="OrthoDB" id="54411at2"/>
<evidence type="ECO:0000256" key="1">
    <source>
        <dbReference type="PROSITE-ProRule" id="PRU00339"/>
    </source>
</evidence>
<evidence type="ECO:0000256" key="2">
    <source>
        <dbReference type="SAM" id="MobiDB-lite"/>
    </source>
</evidence>
<keyword evidence="3" id="KW-1133">Transmembrane helix</keyword>
<dbReference type="EMBL" id="FWFS01000003">
    <property type="protein sequence ID" value="SLN33192.1"/>
    <property type="molecule type" value="Genomic_DNA"/>
</dbReference>
<dbReference type="SUPFAM" id="SSF48452">
    <property type="entry name" value="TPR-like"/>
    <property type="match status" value="1"/>
</dbReference>
<dbReference type="AlphaFoldDB" id="A0A1Y5SAB3"/>
<keyword evidence="1" id="KW-0802">TPR repeat</keyword>
<organism evidence="4 5">
    <name type="scientific">Aquimixticola soesokkakensis</name>
    <dbReference type="NCBI Taxonomy" id="1519096"/>
    <lineage>
        <taxon>Bacteria</taxon>
        <taxon>Pseudomonadati</taxon>
        <taxon>Pseudomonadota</taxon>
        <taxon>Alphaproteobacteria</taxon>
        <taxon>Rhodobacterales</taxon>
        <taxon>Paracoccaceae</taxon>
        <taxon>Aquimixticola</taxon>
    </lineage>
</organism>
<dbReference type="Gene3D" id="1.25.40.10">
    <property type="entry name" value="Tetratricopeptide repeat domain"/>
    <property type="match status" value="1"/>
</dbReference>
<protein>
    <submittedName>
        <fullName evidence="4">Uncharacterized protein</fullName>
    </submittedName>
</protein>
<dbReference type="InterPro" id="IPR011990">
    <property type="entry name" value="TPR-like_helical_dom_sf"/>
</dbReference>
<feature type="repeat" description="TPR" evidence="1">
    <location>
        <begin position="463"/>
        <end position="496"/>
    </location>
</feature>
<evidence type="ECO:0000313" key="5">
    <source>
        <dbReference type="Proteomes" id="UP000193862"/>
    </source>
</evidence>
<name>A0A1Y5SAB3_9RHOB</name>
<dbReference type="InterPro" id="IPR019734">
    <property type="entry name" value="TPR_rpt"/>
</dbReference>
<dbReference type="PROSITE" id="PS50005">
    <property type="entry name" value="TPR"/>
    <property type="match status" value="1"/>
</dbReference>
<keyword evidence="5" id="KW-1185">Reference proteome</keyword>
<evidence type="ECO:0000313" key="4">
    <source>
        <dbReference type="EMBL" id="SLN33192.1"/>
    </source>
</evidence>
<keyword evidence="3" id="KW-0472">Membrane</keyword>
<dbReference type="RefSeq" id="WP_085835853.1">
    <property type="nucleotide sequence ID" value="NZ_FWFS01000003.1"/>
</dbReference>
<accession>A0A1Y5SAB3</accession>
<gene>
    <name evidence="4" type="ORF">AQS8620_01127</name>
</gene>
<feature type="transmembrane region" description="Helical" evidence="3">
    <location>
        <begin position="175"/>
        <end position="197"/>
    </location>
</feature>
<feature type="region of interest" description="Disordered" evidence="2">
    <location>
        <begin position="634"/>
        <end position="655"/>
    </location>
</feature>
<keyword evidence="3" id="KW-0812">Transmembrane</keyword>
<proteinExistence type="predicted"/>
<dbReference type="Proteomes" id="UP000193862">
    <property type="component" value="Unassembled WGS sequence"/>
</dbReference>
<evidence type="ECO:0000256" key="3">
    <source>
        <dbReference type="SAM" id="Phobius"/>
    </source>
</evidence>
<reference evidence="4 5" key="1">
    <citation type="submission" date="2017-03" db="EMBL/GenBank/DDBJ databases">
        <authorList>
            <person name="Afonso C.L."/>
            <person name="Miller P.J."/>
            <person name="Scott M.A."/>
            <person name="Spackman E."/>
            <person name="Goraichik I."/>
            <person name="Dimitrov K.M."/>
            <person name="Suarez D.L."/>
            <person name="Swayne D.E."/>
        </authorList>
    </citation>
    <scope>NUCLEOTIDE SEQUENCE [LARGE SCALE GENOMIC DNA]</scope>
    <source>
        <strain evidence="4 5">CECT 8620</strain>
    </source>
</reference>